<keyword evidence="2 6" id="KW-0812">Transmembrane</keyword>
<evidence type="ECO:0000256" key="3">
    <source>
        <dbReference type="ARBA" id="ARBA00022989"/>
    </source>
</evidence>
<proteinExistence type="predicted"/>
<feature type="transmembrane region" description="Helical" evidence="6">
    <location>
        <begin position="375"/>
        <end position="396"/>
    </location>
</feature>
<accession>A0A8J2PKS7</accession>
<comment type="caution">
    <text evidence="7">The sequence shown here is derived from an EMBL/GenBank/DDBJ whole genome shotgun (WGS) entry which is preliminary data.</text>
</comment>
<dbReference type="InterPro" id="IPR011701">
    <property type="entry name" value="MFS"/>
</dbReference>
<evidence type="ECO:0000256" key="1">
    <source>
        <dbReference type="ARBA" id="ARBA00004141"/>
    </source>
</evidence>
<feature type="transmembrane region" description="Helical" evidence="6">
    <location>
        <begin position="344"/>
        <end position="363"/>
    </location>
</feature>
<feature type="transmembrane region" description="Helical" evidence="6">
    <location>
        <begin position="178"/>
        <end position="204"/>
    </location>
</feature>
<comment type="subcellular location">
    <subcellularLocation>
        <location evidence="1">Membrane</location>
        <topology evidence="1">Multi-pass membrane protein</topology>
    </subcellularLocation>
</comment>
<evidence type="ECO:0000256" key="5">
    <source>
        <dbReference type="SAM" id="MobiDB-lite"/>
    </source>
</evidence>
<keyword evidence="3 6" id="KW-1133">Transmembrane helix</keyword>
<dbReference type="AlphaFoldDB" id="A0A8J2PKS7"/>
<feature type="transmembrane region" description="Helical" evidence="6">
    <location>
        <begin position="244"/>
        <end position="263"/>
    </location>
</feature>
<evidence type="ECO:0000256" key="6">
    <source>
        <dbReference type="SAM" id="Phobius"/>
    </source>
</evidence>
<organism evidence="7 8">
    <name type="scientific">Allacma fusca</name>
    <dbReference type="NCBI Taxonomy" id="39272"/>
    <lineage>
        <taxon>Eukaryota</taxon>
        <taxon>Metazoa</taxon>
        <taxon>Ecdysozoa</taxon>
        <taxon>Arthropoda</taxon>
        <taxon>Hexapoda</taxon>
        <taxon>Collembola</taxon>
        <taxon>Symphypleona</taxon>
        <taxon>Sminthuridae</taxon>
        <taxon>Allacma</taxon>
    </lineage>
</organism>
<evidence type="ECO:0000313" key="7">
    <source>
        <dbReference type="EMBL" id="CAG7818485.1"/>
    </source>
</evidence>
<dbReference type="PANTHER" id="PTHR23507">
    <property type="entry name" value="ZGC:174356"/>
    <property type="match status" value="1"/>
</dbReference>
<dbReference type="OrthoDB" id="430300at2759"/>
<feature type="transmembrane region" description="Helical" evidence="6">
    <location>
        <begin position="467"/>
        <end position="491"/>
    </location>
</feature>
<dbReference type="Pfam" id="PF07690">
    <property type="entry name" value="MFS_1"/>
    <property type="match status" value="1"/>
</dbReference>
<name>A0A8J2PKS7_9HEXA</name>
<dbReference type="Proteomes" id="UP000708208">
    <property type="component" value="Unassembled WGS sequence"/>
</dbReference>
<gene>
    <name evidence="7" type="ORF">AFUS01_LOCUS28987</name>
</gene>
<keyword evidence="8" id="KW-1185">Reference proteome</keyword>
<feature type="transmembrane region" description="Helical" evidence="6">
    <location>
        <begin position="306"/>
        <end position="324"/>
    </location>
</feature>
<feature type="transmembrane region" description="Helical" evidence="6">
    <location>
        <begin position="437"/>
        <end position="461"/>
    </location>
</feature>
<protein>
    <recommendedName>
        <fullName evidence="9">Proton-coupled folate transporter</fullName>
    </recommendedName>
</protein>
<dbReference type="EMBL" id="CAJVCH010421827">
    <property type="protein sequence ID" value="CAG7818485.1"/>
    <property type="molecule type" value="Genomic_DNA"/>
</dbReference>
<reference evidence="7" key="1">
    <citation type="submission" date="2021-06" db="EMBL/GenBank/DDBJ databases">
        <authorList>
            <person name="Hodson N. C."/>
            <person name="Mongue J. A."/>
            <person name="Jaron S. K."/>
        </authorList>
    </citation>
    <scope>NUCLEOTIDE SEQUENCE</scope>
</reference>
<evidence type="ECO:0008006" key="9">
    <source>
        <dbReference type="Google" id="ProtNLM"/>
    </source>
</evidence>
<dbReference type="PANTHER" id="PTHR23507:SF1">
    <property type="entry name" value="FI18259P1-RELATED"/>
    <property type="match status" value="1"/>
</dbReference>
<dbReference type="GO" id="GO:0022857">
    <property type="term" value="F:transmembrane transporter activity"/>
    <property type="evidence" value="ECO:0007669"/>
    <property type="project" value="InterPro"/>
</dbReference>
<evidence type="ECO:0000256" key="2">
    <source>
        <dbReference type="ARBA" id="ARBA00022692"/>
    </source>
</evidence>
<sequence length="503" mass="55607">MFVGKTFNPTIQKRSSEKGDSDVTVSDETTPLITPTTETKFSSKSENWLSVVTIEPIIFLQMFAIHLVQIISLNQFIDRICRVTMELPEDACANLTRNVESEEITSDVKIQVDGLASRFLMYRAVIESVTQIVISLFLGSWSDKHGRKILFVICASGYIVTSGLNVLLTYLPNLAPEYLLLASIPVAVTGGYTVLLLTSFSYIASVSTAKNRSVRYAFLEMSVYLGNPAGTFMGALIYKGSGFAGVYITEVGVLLMALIYAIVRIPDDSHRIKDSGNFCTELFNTAALKETFVSVFKKRENSKRMWIVLFILSLCLSMLTRFGPNNCMFLFTRFMFGWNEQEHSMLNTVDGILTMVGILLLSFGGLKLLKLEDSVAGLIASCGCLASNLVVAFVPGHTAASWLMYLAITFQMFGGMVSVPIRSMLSKIASGDELGKIFTFVACAQSIVPIFAGIMYSFIFISTEMQFPGAFSLLSAGFNFLIASTFAYCYFTRKKKPVLENIY</sequence>
<evidence type="ECO:0000313" key="8">
    <source>
        <dbReference type="Proteomes" id="UP000708208"/>
    </source>
</evidence>
<feature type="transmembrane region" description="Helical" evidence="6">
    <location>
        <begin position="48"/>
        <end position="68"/>
    </location>
</feature>
<evidence type="ECO:0000256" key="4">
    <source>
        <dbReference type="ARBA" id="ARBA00023136"/>
    </source>
</evidence>
<feature type="transmembrane region" description="Helical" evidence="6">
    <location>
        <begin position="120"/>
        <end position="138"/>
    </location>
</feature>
<feature type="region of interest" description="Disordered" evidence="5">
    <location>
        <begin position="1"/>
        <end position="29"/>
    </location>
</feature>
<feature type="transmembrane region" description="Helical" evidence="6">
    <location>
        <begin position="216"/>
        <end position="238"/>
    </location>
</feature>
<feature type="transmembrane region" description="Helical" evidence="6">
    <location>
        <begin position="150"/>
        <end position="172"/>
    </location>
</feature>
<feature type="transmembrane region" description="Helical" evidence="6">
    <location>
        <begin position="402"/>
        <end position="425"/>
    </location>
</feature>
<dbReference type="GO" id="GO:0016020">
    <property type="term" value="C:membrane"/>
    <property type="evidence" value="ECO:0007669"/>
    <property type="project" value="UniProtKB-SubCell"/>
</dbReference>
<keyword evidence="4 6" id="KW-0472">Membrane</keyword>